<dbReference type="InterPro" id="IPR021454">
    <property type="entry name" value="DUF3105"/>
</dbReference>
<reference evidence="3" key="1">
    <citation type="submission" date="2019-11" db="EMBL/GenBank/DDBJ databases">
        <title>The complete genome sequence of Saccharopolyspora sp. E2A.</title>
        <authorList>
            <person name="Zhang G."/>
        </authorList>
    </citation>
    <scope>NUCLEOTIDE SEQUENCE [LARGE SCALE GENOMIC DNA]</scope>
    <source>
        <strain evidence="3">E2A</strain>
    </source>
</reference>
<dbReference type="EMBL" id="CP045929">
    <property type="protein sequence ID" value="QGK70237.1"/>
    <property type="molecule type" value="Genomic_DNA"/>
</dbReference>
<dbReference type="Pfam" id="PF11303">
    <property type="entry name" value="DUF3105"/>
    <property type="match status" value="1"/>
</dbReference>
<feature type="region of interest" description="Disordered" evidence="1">
    <location>
        <begin position="185"/>
        <end position="226"/>
    </location>
</feature>
<name>A0A5Q3QHD5_9PSEU</name>
<accession>A0A5Q3QHD5</accession>
<feature type="compositionally biased region" description="Pro residues" evidence="1">
    <location>
        <begin position="202"/>
        <end position="215"/>
    </location>
</feature>
<dbReference type="Proteomes" id="UP000371041">
    <property type="component" value="Chromosome"/>
</dbReference>
<evidence type="ECO:0000256" key="1">
    <source>
        <dbReference type="SAM" id="MobiDB-lite"/>
    </source>
</evidence>
<organism evidence="2 3">
    <name type="scientific">Allosaccharopolyspora coralli</name>
    <dbReference type="NCBI Taxonomy" id="2665642"/>
    <lineage>
        <taxon>Bacteria</taxon>
        <taxon>Bacillati</taxon>
        <taxon>Actinomycetota</taxon>
        <taxon>Actinomycetes</taxon>
        <taxon>Pseudonocardiales</taxon>
        <taxon>Pseudonocardiaceae</taxon>
        <taxon>Allosaccharopolyspora</taxon>
    </lineage>
</organism>
<proteinExistence type="predicted"/>
<evidence type="ECO:0000313" key="3">
    <source>
        <dbReference type="Proteomes" id="UP000371041"/>
    </source>
</evidence>
<sequence>MTIAGVLVVLVFAGAIFGYAYVQYAGTQEKQAALAPFAPSEQNPDPSKAIPGVTVEQYKGSQHLQLPQRVAYDKNPPFGGAHDQYWAGCDGVVYGQPFRVENAVHSLEHGAVWIAYRPGAVDAAGMQALRERVEGESYMLMSPVPTLDTPIALQSWGHQLKLDRATDPRIDEFIQALRTNRFTHPEVGGTCQTLGPGAFDPDNPPPFQPGPPGPGATPVRGGGSGG</sequence>
<gene>
    <name evidence="2" type="ORF">GIY23_12500</name>
</gene>
<protein>
    <submittedName>
        <fullName evidence="2">DUF3105 domain-containing protein</fullName>
    </submittedName>
</protein>
<dbReference type="RefSeq" id="WP_154076821.1">
    <property type="nucleotide sequence ID" value="NZ_CP045929.1"/>
</dbReference>
<evidence type="ECO:0000313" key="2">
    <source>
        <dbReference type="EMBL" id="QGK70237.1"/>
    </source>
</evidence>
<keyword evidence="3" id="KW-1185">Reference proteome</keyword>
<dbReference type="AlphaFoldDB" id="A0A5Q3QHD5"/>
<dbReference type="KEGG" id="sace:GIY23_12500"/>